<name>A0A4E0R732_FASHE</name>
<dbReference type="Proteomes" id="UP000230066">
    <property type="component" value="Unassembled WGS sequence"/>
</dbReference>
<accession>A0A4E0R732</accession>
<dbReference type="AlphaFoldDB" id="A0A4E0R732"/>
<keyword evidence="2" id="KW-1185">Reference proteome</keyword>
<organism evidence="1 2">
    <name type="scientific">Fasciola hepatica</name>
    <name type="common">Liver fluke</name>
    <dbReference type="NCBI Taxonomy" id="6192"/>
    <lineage>
        <taxon>Eukaryota</taxon>
        <taxon>Metazoa</taxon>
        <taxon>Spiralia</taxon>
        <taxon>Lophotrochozoa</taxon>
        <taxon>Platyhelminthes</taxon>
        <taxon>Trematoda</taxon>
        <taxon>Digenea</taxon>
        <taxon>Plagiorchiida</taxon>
        <taxon>Echinostomata</taxon>
        <taxon>Echinostomatoidea</taxon>
        <taxon>Fasciolidae</taxon>
        <taxon>Fasciola</taxon>
    </lineage>
</organism>
<proteinExistence type="predicted"/>
<protein>
    <submittedName>
        <fullName evidence="1">Uncharacterized protein</fullName>
    </submittedName>
</protein>
<evidence type="ECO:0000313" key="2">
    <source>
        <dbReference type="Proteomes" id="UP000230066"/>
    </source>
</evidence>
<dbReference type="EMBL" id="JXXN02003087">
    <property type="protein sequence ID" value="THD21974.1"/>
    <property type="molecule type" value="Genomic_DNA"/>
</dbReference>
<comment type="caution">
    <text evidence="1">The sequence shown here is derived from an EMBL/GenBank/DDBJ whole genome shotgun (WGS) entry which is preliminary data.</text>
</comment>
<reference evidence="1" key="1">
    <citation type="submission" date="2019-03" db="EMBL/GenBank/DDBJ databases">
        <title>Improved annotation for the trematode Fasciola hepatica.</title>
        <authorList>
            <person name="Choi Y.-J."/>
            <person name="Martin J."/>
            <person name="Mitreva M."/>
        </authorList>
    </citation>
    <scope>NUCLEOTIDE SEQUENCE [LARGE SCALE GENOMIC DNA]</scope>
</reference>
<gene>
    <name evidence="1" type="ORF">D915_007322</name>
</gene>
<sequence length="84" mass="9520">MQVAIFNKGTFFTSNYLFTTDPIKYDPETDPLTSLNADQPGCLNPWVRREIKQLNVFSLCDQSNTHPPSTDEVETYVAYLDAGK</sequence>
<evidence type="ECO:0000313" key="1">
    <source>
        <dbReference type="EMBL" id="THD21974.1"/>
    </source>
</evidence>